<dbReference type="InterPro" id="IPR010852">
    <property type="entry name" value="ABATE"/>
</dbReference>
<organism evidence="2 3">
    <name type="scientific">Kribbella koreensis</name>
    <dbReference type="NCBI Taxonomy" id="57909"/>
    <lineage>
        <taxon>Bacteria</taxon>
        <taxon>Bacillati</taxon>
        <taxon>Actinomycetota</taxon>
        <taxon>Actinomycetes</taxon>
        <taxon>Propionibacteriales</taxon>
        <taxon>Kribbellaceae</taxon>
        <taxon>Kribbella</taxon>
    </lineage>
</organism>
<proteinExistence type="predicted"/>
<reference evidence="2 3" key="1">
    <citation type="journal article" date="2019" name="Int. J. Syst. Evol. Microbiol.">
        <title>The Global Catalogue of Microorganisms (GCM) 10K type strain sequencing project: providing services to taxonomists for standard genome sequencing and annotation.</title>
        <authorList>
            <consortium name="The Broad Institute Genomics Platform"/>
            <consortium name="The Broad Institute Genome Sequencing Center for Infectious Disease"/>
            <person name="Wu L."/>
            <person name="Ma J."/>
        </authorList>
    </citation>
    <scope>NUCLEOTIDE SEQUENCE [LARGE SCALE GENOMIC DNA]</scope>
    <source>
        <strain evidence="2 3">JCM 10977</strain>
    </source>
</reference>
<dbReference type="EMBL" id="BAAAHK010000007">
    <property type="protein sequence ID" value="GAA0942167.1"/>
    <property type="molecule type" value="Genomic_DNA"/>
</dbReference>
<dbReference type="PANTHER" id="PTHR35525">
    <property type="entry name" value="BLL6575 PROTEIN"/>
    <property type="match status" value="1"/>
</dbReference>
<dbReference type="Proteomes" id="UP001500542">
    <property type="component" value="Unassembled WGS sequence"/>
</dbReference>
<evidence type="ECO:0000259" key="1">
    <source>
        <dbReference type="Pfam" id="PF11706"/>
    </source>
</evidence>
<evidence type="ECO:0000313" key="2">
    <source>
        <dbReference type="EMBL" id="GAA0942167.1"/>
    </source>
</evidence>
<keyword evidence="3" id="KW-1185">Reference proteome</keyword>
<dbReference type="Pfam" id="PF07336">
    <property type="entry name" value="ABATE"/>
    <property type="match status" value="1"/>
</dbReference>
<accession>A0ABN1QG89</accession>
<dbReference type="InterPro" id="IPR023286">
    <property type="entry name" value="ABATE_dom_sf"/>
</dbReference>
<feature type="domain" description="Zinc finger CGNR" evidence="1">
    <location>
        <begin position="154"/>
        <end position="193"/>
    </location>
</feature>
<comment type="caution">
    <text evidence="2">The sequence shown here is derived from an EMBL/GenBank/DDBJ whole genome shotgun (WGS) entry which is preliminary data.</text>
</comment>
<dbReference type="InterPro" id="IPR021005">
    <property type="entry name" value="Znf_CGNR"/>
</dbReference>
<name>A0ABN1QG89_9ACTN</name>
<dbReference type="Gene3D" id="1.10.3300.10">
    <property type="entry name" value="Jann2411-like domain"/>
    <property type="match status" value="1"/>
</dbReference>
<evidence type="ECO:0000313" key="3">
    <source>
        <dbReference type="Proteomes" id="UP001500542"/>
    </source>
</evidence>
<dbReference type="RefSeq" id="WP_343970381.1">
    <property type="nucleotide sequence ID" value="NZ_BAAAHK010000007.1"/>
</dbReference>
<gene>
    <name evidence="2" type="ORF">GCM10009554_34420</name>
</gene>
<dbReference type="SUPFAM" id="SSF160904">
    <property type="entry name" value="Jann2411-like"/>
    <property type="match status" value="1"/>
</dbReference>
<sequence length="197" mass="21459">MSMSPSVEDLLAAGFSMGGERLAALDLVDTQLLAVTPPVDLIETPEQLASWWSLQSSRLPAGPVPDGAAVRRLRAAVRDVLDAHLTNRLPSATSIDDLNAAVAGAPQSLRMVVSDDGSKAEIRWHPEYGGNAALAMMARETIELMADPARLGTLRRCANPNCSMLFLAEHKRRQWCIGSRCGNRTRVARHYEKTRQS</sequence>
<dbReference type="PANTHER" id="PTHR35525:SF3">
    <property type="entry name" value="BLL6575 PROTEIN"/>
    <property type="match status" value="1"/>
</dbReference>
<dbReference type="Pfam" id="PF11706">
    <property type="entry name" value="zf-CGNR"/>
    <property type="match status" value="1"/>
</dbReference>
<protein>
    <submittedName>
        <fullName evidence="2">CGNR zinc finger domain-containing protein</fullName>
    </submittedName>
</protein>